<dbReference type="PANTHER" id="PTHR38848:SF3">
    <property type="entry name" value="G-PROTEIN COUPLED RECEPTORS FAMILY 3 PROFILE DOMAIN-CONTAINING PROTEIN"/>
    <property type="match status" value="1"/>
</dbReference>
<evidence type="ECO:0000256" key="2">
    <source>
        <dbReference type="SAM" id="Phobius"/>
    </source>
</evidence>
<feature type="region of interest" description="Disordered" evidence="1">
    <location>
        <begin position="193"/>
        <end position="225"/>
    </location>
</feature>
<evidence type="ECO:0000313" key="3">
    <source>
        <dbReference type="EMBL" id="KAJ3479116.1"/>
    </source>
</evidence>
<sequence>MPLTPTPARISYFRDDGACVIGLRRAGSLVLLSYDLAINVFLTGMFLYPLIRERIRNLHIRRVGHRAIVAAVVALTSSCINILVLTLLHGTELAWVVVNSTALFWVTSGTSLRPMQSQAREVMAAGTDGPFKANGAFICVSPKELHRLSLPRSIQLEEVSLPSGATIPFPDDASPPKLDSLHLSLSPIPDWNHSLDDSKRSSDEDGMYMGLNDIERPMSAPVQPPRSLIALPDRARTPGRTIRPFLLFRRRHTDWPSDLQVSASW</sequence>
<evidence type="ECO:0000313" key="4">
    <source>
        <dbReference type="Proteomes" id="UP001212997"/>
    </source>
</evidence>
<evidence type="ECO:0000256" key="1">
    <source>
        <dbReference type="SAM" id="MobiDB-lite"/>
    </source>
</evidence>
<name>A0AAD5V0E5_9APHY</name>
<organism evidence="3 4">
    <name type="scientific">Meripilus lineatus</name>
    <dbReference type="NCBI Taxonomy" id="2056292"/>
    <lineage>
        <taxon>Eukaryota</taxon>
        <taxon>Fungi</taxon>
        <taxon>Dikarya</taxon>
        <taxon>Basidiomycota</taxon>
        <taxon>Agaricomycotina</taxon>
        <taxon>Agaricomycetes</taxon>
        <taxon>Polyporales</taxon>
        <taxon>Meripilaceae</taxon>
        <taxon>Meripilus</taxon>
    </lineage>
</organism>
<keyword evidence="2" id="KW-1133">Transmembrane helix</keyword>
<keyword evidence="4" id="KW-1185">Reference proteome</keyword>
<gene>
    <name evidence="3" type="ORF">NLI96_g9283</name>
</gene>
<dbReference type="EMBL" id="JANAWD010000461">
    <property type="protein sequence ID" value="KAJ3479116.1"/>
    <property type="molecule type" value="Genomic_DNA"/>
</dbReference>
<keyword evidence="2" id="KW-0472">Membrane</keyword>
<protein>
    <submittedName>
        <fullName evidence="3">Uncharacterized protein</fullName>
    </submittedName>
</protein>
<feature type="compositionally biased region" description="Basic and acidic residues" evidence="1">
    <location>
        <begin position="193"/>
        <end position="203"/>
    </location>
</feature>
<reference evidence="3" key="1">
    <citation type="submission" date="2022-07" db="EMBL/GenBank/DDBJ databases">
        <title>Genome Sequence of Physisporinus lineatus.</title>
        <authorList>
            <person name="Buettner E."/>
        </authorList>
    </citation>
    <scope>NUCLEOTIDE SEQUENCE</scope>
    <source>
        <strain evidence="3">VT162</strain>
    </source>
</reference>
<comment type="caution">
    <text evidence="3">The sequence shown here is derived from an EMBL/GenBank/DDBJ whole genome shotgun (WGS) entry which is preliminary data.</text>
</comment>
<dbReference type="Proteomes" id="UP001212997">
    <property type="component" value="Unassembled WGS sequence"/>
</dbReference>
<proteinExistence type="predicted"/>
<dbReference type="AlphaFoldDB" id="A0AAD5V0E5"/>
<keyword evidence="2" id="KW-0812">Transmembrane</keyword>
<accession>A0AAD5V0E5</accession>
<dbReference type="PANTHER" id="PTHR38848">
    <property type="entry name" value="G-PROTEIN COUPLED RECEPTORS FAMILY 3 PROFILE DOMAIN-CONTAINING PROTEIN"/>
    <property type="match status" value="1"/>
</dbReference>
<feature type="transmembrane region" description="Helical" evidence="2">
    <location>
        <begin position="31"/>
        <end position="51"/>
    </location>
</feature>
<feature type="transmembrane region" description="Helical" evidence="2">
    <location>
        <begin position="63"/>
        <end position="87"/>
    </location>
</feature>